<keyword evidence="2" id="KW-1185">Reference proteome</keyword>
<dbReference type="Proteomes" id="UP000821865">
    <property type="component" value="Chromosome 2"/>
</dbReference>
<protein>
    <submittedName>
        <fullName evidence="1">Uncharacterized protein</fullName>
    </submittedName>
</protein>
<organism evidence="1 2">
    <name type="scientific">Dermacentor silvarum</name>
    <name type="common">Tick</name>
    <dbReference type="NCBI Taxonomy" id="543639"/>
    <lineage>
        <taxon>Eukaryota</taxon>
        <taxon>Metazoa</taxon>
        <taxon>Ecdysozoa</taxon>
        <taxon>Arthropoda</taxon>
        <taxon>Chelicerata</taxon>
        <taxon>Arachnida</taxon>
        <taxon>Acari</taxon>
        <taxon>Parasitiformes</taxon>
        <taxon>Ixodida</taxon>
        <taxon>Ixodoidea</taxon>
        <taxon>Ixodidae</taxon>
        <taxon>Rhipicephalinae</taxon>
        <taxon>Dermacentor</taxon>
    </lineage>
</organism>
<proteinExistence type="predicted"/>
<reference evidence="1" key="1">
    <citation type="submission" date="2020-05" db="EMBL/GenBank/DDBJ databases">
        <title>Large-scale comparative analyses of tick genomes elucidate their genetic diversity and vector capacities.</title>
        <authorList>
            <person name="Jia N."/>
            <person name="Wang J."/>
            <person name="Shi W."/>
            <person name="Du L."/>
            <person name="Sun Y."/>
            <person name="Zhan W."/>
            <person name="Jiang J."/>
            <person name="Wang Q."/>
            <person name="Zhang B."/>
            <person name="Ji P."/>
            <person name="Sakyi L.B."/>
            <person name="Cui X."/>
            <person name="Yuan T."/>
            <person name="Jiang B."/>
            <person name="Yang W."/>
            <person name="Lam T.T.-Y."/>
            <person name="Chang Q."/>
            <person name="Ding S."/>
            <person name="Wang X."/>
            <person name="Zhu J."/>
            <person name="Ruan X."/>
            <person name="Zhao L."/>
            <person name="Wei J."/>
            <person name="Que T."/>
            <person name="Du C."/>
            <person name="Cheng J."/>
            <person name="Dai P."/>
            <person name="Han X."/>
            <person name="Huang E."/>
            <person name="Gao Y."/>
            <person name="Liu J."/>
            <person name="Shao H."/>
            <person name="Ye R."/>
            <person name="Li L."/>
            <person name="Wei W."/>
            <person name="Wang X."/>
            <person name="Wang C."/>
            <person name="Yang T."/>
            <person name="Huo Q."/>
            <person name="Li W."/>
            <person name="Guo W."/>
            <person name="Chen H."/>
            <person name="Zhou L."/>
            <person name="Ni X."/>
            <person name="Tian J."/>
            <person name="Zhou Y."/>
            <person name="Sheng Y."/>
            <person name="Liu T."/>
            <person name="Pan Y."/>
            <person name="Xia L."/>
            <person name="Li J."/>
            <person name="Zhao F."/>
            <person name="Cao W."/>
        </authorList>
    </citation>
    <scope>NUCLEOTIDE SEQUENCE</scope>
    <source>
        <strain evidence="1">Dsil-2018</strain>
    </source>
</reference>
<dbReference type="EMBL" id="CM023471">
    <property type="protein sequence ID" value="KAH7965803.1"/>
    <property type="molecule type" value="Genomic_DNA"/>
</dbReference>
<evidence type="ECO:0000313" key="1">
    <source>
        <dbReference type="EMBL" id="KAH7965803.1"/>
    </source>
</evidence>
<evidence type="ECO:0000313" key="2">
    <source>
        <dbReference type="Proteomes" id="UP000821865"/>
    </source>
</evidence>
<name>A0ACB8DCR3_DERSI</name>
<gene>
    <name evidence="1" type="ORF">HPB49_011238</name>
</gene>
<sequence length="186" mass="20249">MLLDYVNSVHLFTMVDYARDKGVSRTHASMALTYAAAPEILGRLLLPFIADIGWVSRPSLTCGCVIAAGILFGVTPETTQVMHLVLRALSSVSMAALLTMRQVLIADYMGPEVVSIVSGVSGSLLVPVLLCNPMIFGYFRDEMGSYDNLYRIMAGIILCTGLVIFAYLFRSRRSKPTTIESSTGEL</sequence>
<accession>A0ACB8DCR3</accession>
<comment type="caution">
    <text evidence="1">The sequence shown here is derived from an EMBL/GenBank/DDBJ whole genome shotgun (WGS) entry which is preliminary data.</text>
</comment>